<dbReference type="SMART" id="SM00283">
    <property type="entry name" value="MA"/>
    <property type="match status" value="1"/>
</dbReference>
<dbReference type="STRING" id="1121326.CLMAG_43200"/>
<dbReference type="InterPro" id="IPR029151">
    <property type="entry name" value="Sensor-like_sf"/>
</dbReference>
<dbReference type="SMART" id="SM00304">
    <property type="entry name" value="HAMP"/>
    <property type="match status" value="1"/>
</dbReference>
<dbReference type="PANTHER" id="PTHR32089">
    <property type="entry name" value="METHYL-ACCEPTING CHEMOTAXIS PROTEIN MCPB"/>
    <property type="match status" value="1"/>
</dbReference>
<evidence type="ECO:0000259" key="5">
    <source>
        <dbReference type="PROSITE" id="PS50035"/>
    </source>
</evidence>
<comment type="similarity">
    <text evidence="2">Belongs to the methyl-accepting chemotaxis (MCP) protein family.</text>
</comment>
<dbReference type="CDD" id="cd12912">
    <property type="entry name" value="PDC2_MCP_like"/>
    <property type="match status" value="1"/>
</dbReference>
<feature type="transmembrane region" description="Helical" evidence="4">
    <location>
        <begin position="307"/>
        <end position="329"/>
    </location>
</feature>
<accession>A0A161WUI0</accession>
<keyword evidence="1 3" id="KW-0807">Transducer</keyword>
<dbReference type="Pfam" id="PF00672">
    <property type="entry name" value="HAMP"/>
    <property type="match status" value="1"/>
</dbReference>
<dbReference type="PROSITE" id="PS50885">
    <property type="entry name" value="HAMP"/>
    <property type="match status" value="1"/>
</dbReference>
<keyword evidence="4" id="KW-0812">Transmembrane</keyword>
<sequence length="685" mass="76045">MKVKKISIKIYAMLVPIITISVCMLTFIAYYTSKQIINDEIDSKMKSLLSNNIGSIQRGLTANSKIAESMAKTIESSYQNLKKENVTKLLEEMISSNADTMGSGIWFEPNKFDPALKYFGPYVYKEGDKVVFTDQYSNEEYDYFKYDWYKAGVNTKDVVKWSSVYYDEVSKSTMVTTTAPFYDANNMFMGVATADINISTIQKNITDIKIGQHGRAFLIDDKGNYLAGANIEADKIMKSKITEDKNDSLKEIGELILNSKEGKAEITDNNGKNIVYFAEVPETNWKIAIYVPEKQLYKELASLMNKMIVIGVVCILILILSIAFLVRYLKNNISKVNFLAESLGSGDLTNKVQINSEDEFGQMALNLNNMVENIKEIVSNVVNYSSDLSASSEELSATVEEVTSQFETINESIKEINTGVQETTATAEEISASMHEIGGSINTLSDKAADGSTNSIKIKERAFQVQQNSNSAIEETENIYVEREKKIIESIRESKVVQEINLMADTIADVAEQTNLLALNAAIEAARAGEQGKGFAVVADEVRKLAEQTSQAVNSIKQVIGKVENAFTNISYDSNELLVFMNENVRTQFKNFGNIGAQYQEDAQFVSSMSEELAAMTEEINATIGEVSSGVQNLAQLSQNSAENSELIRESVNDSTVAMEQVGETAQNQAELAQRLNELVQRFKV</sequence>
<reference evidence="8 9" key="1">
    <citation type="submission" date="2016-04" db="EMBL/GenBank/DDBJ databases">
        <title>Genome sequence of Clostridium magnum DSM 2767.</title>
        <authorList>
            <person name="Poehlein A."/>
            <person name="Uhlig R."/>
            <person name="Fischer R."/>
            <person name="Bahl H."/>
            <person name="Daniel R."/>
        </authorList>
    </citation>
    <scope>NUCLEOTIDE SEQUENCE [LARGE SCALE GENOMIC DNA]</scope>
    <source>
        <strain evidence="8 9">DSM 2767</strain>
    </source>
</reference>
<dbReference type="CDD" id="cd06225">
    <property type="entry name" value="HAMP"/>
    <property type="match status" value="1"/>
</dbReference>
<organism evidence="8 9">
    <name type="scientific">Clostridium magnum DSM 2767</name>
    <dbReference type="NCBI Taxonomy" id="1121326"/>
    <lineage>
        <taxon>Bacteria</taxon>
        <taxon>Bacillati</taxon>
        <taxon>Bacillota</taxon>
        <taxon>Clostridia</taxon>
        <taxon>Eubacteriales</taxon>
        <taxon>Clostridiaceae</taxon>
        <taxon>Clostridium</taxon>
    </lineage>
</organism>
<dbReference type="Pfam" id="PF22673">
    <property type="entry name" value="MCP-like_PDC_1"/>
    <property type="match status" value="1"/>
</dbReference>
<dbReference type="Proteomes" id="UP000076603">
    <property type="component" value="Unassembled WGS sequence"/>
</dbReference>
<dbReference type="PROSITE" id="PS50035">
    <property type="entry name" value="PLD"/>
    <property type="match status" value="1"/>
</dbReference>
<dbReference type="RefSeq" id="WP_082832022.1">
    <property type="nucleotide sequence ID" value="NZ_FQXL01000011.1"/>
</dbReference>
<evidence type="ECO:0000256" key="3">
    <source>
        <dbReference type="PROSITE-ProRule" id="PRU00284"/>
    </source>
</evidence>
<dbReference type="InterPro" id="IPR004089">
    <property type="entry name" value="MCPsignal_dom"/>
</dbReference>
<dbReference type="Gene3D" id="3.30.450.20">
    <property type="entry name" value="PAS domain"/>
    <property type="match status" value="2"/>
</dbReference>
<evidence type="ECO:0000259" key="6">
    <source>
        <dbReference type="PROSITE" id="PS50111"/>
    </source>
</evidence>
<dbReference type="InterPro" id="IPR003660">
    <property type="entry name" value="HAMP_dom"/>
</dbReference>
<dbReference type="PATRIC" id="fig|1121326.3.peg.4382"/>
<dbReference type="EMBL" id="LWAE01000005">
    <property type="protein sequence ID" value="KZL90548.1"/>
    <property type="molecule type" value="Genomic_DNA"/>
</dbReference>
<dbReference type="GO" id="GO:0007165">
    <property type="term" value="P:signal transduction"/>
    <property type="evidence" value="ECO:0007669"/>
    <property type="project" value="UniProtKB-KW"/>
</dbReference>
<dbReference type="InterPro" id="IPR001736">
    <property type="entry name" value="PLipase_D/transphosphatidylase"/>
</dbReference>
<evidence type="ECO:0000313" key="8">
    <source>
        <dbReference type="EMBL" id="KZL90548.1"/>
    </source>
</evidence>
<feature type="transmembrane region" description="Helical" evidence="4">
    <location>
        <begin position="12"/>
        <end position="31"/>
    </location>
</feature>
<keyword evidence="9" id="KW-1185">Reference proteome</keyword>
<dbReference type="Pfam" id="PF00015">
    <property type="entry name" value="MCPsignal"/>
    <property type="match status" value="1"/>
</dbReference>
<feature type="domain" description="PLD phosphodiesterase" evidence="5">
    <location>
        <begin position="213"/>
        <end position="235"/>
    </location>
</feature>
<dbReference type="CDD" id="cd12913">
    <property type="entry name" value="PDC1_MCP_like"/>
    <property type="match status" value="1"/>
</dbReference>
<dbReference type="OrthoDB" id="9760371at2"/>
<keyword evidence="4" id="KW-1133">Transmembrane helix</keyword>
<evidence type="ECO:0000256" key="2">
    <source>
        <dbReference type="ARBA" id="ARBA00029447"/>
    </source>
</evidence>
<gene>
    <name evidence="8" type="primary">mcpC_6</name>
    <name evidence="8" type="ORF">CLMAG_43200</name>
</gene>
<protein>
    <submittedName>
        <fullName evidence="8">Methyl-accepting chemotaxis protein McpC</fullName>
    </submittedName>
</protein>
<keyword evidence="4" id="KW-0472">Membrane</keyword>
<comment type="caution">
    <text evidence="8">The sequence shown here is derived from an EMBL/GenBank/DDBJ whole genome shotgun (WGS) entry which is preliminary data.</text>
</comment>
<dbReference type="SUPFAM" id="SSF103190">
    <property type="entry name" value="Sensory domain-like"/>
    <property type="match status" value="1"/>
</dbReference>
<proteinExistence type="inferred from homology"/>
<evidence type="ECO:0000259" key="7">
    <source>
        <dbReference type="PROSITE" id="PS50885"/>
    </source>
</evidence>
<name>A0A161WUI0_9CLOT</name>
<dbReference type="GO" id="GO:0006793">
    <property type="term" value="P:phosphorus metabolic process"/>
    <property type="evidence" value="ECO:0007669"/>
    <property type="project" value="UniProtKB-ARBA"/>
</dbReference>
<dbReference type="PROSITE" id="PS50111">
    <property type="entry name" value="CHEMOTAXIS_TRANSDUC_2"/>
    <property type="match status" value="1"/>
</dbReference>
<dbReference type="AlphaFoldDB" id="A0A161WUI0"/>
<dbReference type="GO" id="GO:0016020">
    <property type="term" value="C:membrane"/>
    <property type="evidence" value="ECO:0007669"/>
    <property type="project" value="InterPro"/>
</dbReference>
<dbReference type="GO" id="GO:0003824">
    <property type="term" value="F:catalytic activity"/>
    <property type="evidence" value="ECO:0007669"/>
    <property type="project" value="InterPro"/>
</dbReference>
<evidence type="ECO:0000256" key="1">
    <source>
        <dbReference type="ARBA" id="ARBA00023224"/>
    </source>
</evidence>
<evidence type="ECO:0000256" key="4">
    <source>
        <dbReference type="SAM" id="Phobius"/>
    </source>
</evidence>
<dbReference type="Gene3D" id="6.10.340.10">
    <property type="match status" value="1"/>
</dbReference>
<dbReference type="SUPFAM" id="SSF58104">
    <property type="entry name" value="Methyl-accepting chemotaxis protein (MCP) signaling domain"/>
    <property type="match status" value="1"/>
</dbReference>
<feature type="domain" description="HAMP" evidence="7">
    <location>
        <begin position="340"/>
        <end position="379"/>
    </location>
</feature>
<feature type="domain" description="Methyl-accepting transducer" evidence="6">
    <location>
        <begin position="398"/>
        <end position="635"/>
    </location>
</feature>
<evidence type="ECO:0000313" key="9">
    <source>
        <dbReference type="Proteomes" id="UP000076603"/>
    </source>
</evidence>
<dbReference type="Gene3D" id="1.10.287.950">
    <property type="entry name" value="Methyl-accepting chemotaxis protein"/>
    <property type="match status" value="1"/>
</dbReference>
<dbReference type="PANTHER" id="PTHR32089:SF112">
    <property type="entry name" value="LYSOZYME-LIKE PROTEIN-RELATED"/>
    <property type="match status" value="1"/>
</dbReference>